<dbReference type="STRING" id="83401.SAMN05421742_10311"/>
<reference evidence="5" key="1">
    <citation type="submission" date="2016-10" db="EMBL/GenBank/DDBJ databases">
        <authorList>
            <person name="Varghese N."/>
            <person name="Submissions S."/>
        </authorList>
    </citation>
    <scope>NUCLEOTIDE SEQUENCE [LARGE SCALE GENOMIC DNA]</scope>
    <source>
        <strain evidence="5">930I</strain>
    </source>
</reference>
<dbReference type="EMBL" id="FNCV01000003">
    <property type="protein sequence ID" value="SDG84530.1"/>
    <property type="molecule type" value="Genomic_DNA"/>
</dbReference>
<keyword evidence="5" id="KW-1185">Reference proteome</keyword>
<keyword evidence="2" id="KW-0812">Transmembrane</keyword>
<feature type="transmembrane region" description="Helical" evidence="2">
    <location>
        <begin position="679"/>
        <end position="698"/>
    </location>
</feature>
<dbReference type="InterPro" id="IPR011009">
    <property type="entry name" value="Kinase-like_dom_sf"/>
</dbReference>
<dbReference type="OrthoDB" id="7166208at2"/>
<evidence type="ECO:0000313" key="5">
    <source>
        <dbReference type="Proteomes" id="UP000217076"/>
    </source>
</evidence>
<gene>
    <name evidence="4" type="ORF">SAMN05421742_10311</name>
</gene>
<proteinExistence type="predicted"/>
<keyword evidence="2" id="KW-1133">Transmembrane helix</keyword>
<evidence type="ECO:0000259" key="3">
    <source>
        <dbReference type="SMART" id="SM00220"/>
    </source>
</evidence>
<dbReference type="InterPro" id="IPR000719">
    <property type="entry name" value="Prot_kinase_dom"/>
</dbReference>
<dbReference type="SUPFAM" id="SSF56112">
    <property type="entry name" value="Protein kinase-like (PK-like)"/>
    <property type="match status" value="1"/>
</dbReference>
<evidence type="ECO:0000313" key="4">
    <source>
        <dbReference type="EMBL" id="SDG84530.1"/>
    </source>
</evidence>
<dbReference type="Proteomes" id="UP000217076">
    <property type="component" value="Unassembled WGS sequence"/>
</dbReference>
<dbReference type="GO" id="GO:0004672">
    <property type="term" value="F:protein kinase activity"/>
    <property type="evidence" value="ECO:0007669"/>
    <property type="project" value="InterPro"/>
</dbReference>
<feature type="domain" description="Protein kinase" evidence="3">
    <location>
        <begin position="66"/>
        <end position="308"/>
    </location>
</feature>
<feature type="compositionally biased region" description="Low complexity" evidence="1">
    <location>
        <begin position="16"/>
        <end position="33"/>
    </location>
</feature>
<dbReference type="AlphaFoldDB" id="A0A1G7XLL5"/>
<keyword evidence="2" id="KW-0472">Membrane</keyword>
<organism evidence="4 5">
    <name type="scientific">Roseospirillum parvum</name>
    <dbReference type="NCBI Taxonomy" id="83401"/>
    <lineage>
        <taxon>Bacteria</taxon>
        <taxon>Pseudomonadati</taxon>
        <taxon>Pseudomonadota</taxon>
        <taxon>Alphaproteobacteria</taxon>
        <taxon>Rhodospirillales</taxon>
        <taxon>Rhodospirillaceae</taxon>
        <taxon>Roseospirillum</taxon>
    </lineage>
</organism>
<protein>
    <recommendedName>
        <fullName evidence="3">Protein kinase domain-containing protein</fullName>
    </recommendedName>
</protein>
<dbReference type="GO" id="GO:0005524">
    <property type="term" value="F:ATP binding"/>
    <property type="evidence" value="ECO:0007669"/>
    <property type="project" value="InterPro"/>
</dbReference>
<evidence type="ECO:0000256" key="1">
    <source>
        <dbReference type="SAM" id="MobiDB-lite"/>
    </source>
</evidence>
<dbReference type="Gene3D" id="1.10.510.10">
    <property type="entry name" value="Transferase(Phosphotransferase) domain 1"/>
    <property type="match status" value="1"/>
</dbReference>
<accession>A0A1G7XLL5</accession>
<dbReference type="SMART" id="SM00220">
    <property type="entry name" value="S_TKc"/>
    <property type="match status" value="1"/>
</dbReference>
<feature type="region of interest" description="Disordered" evidence="1">
    <location>
        <begin position="1"/>
        <end position="45"/>
    </location>
</feature>
<name>A0A1G7XLL5_9PROT</name>
<evidence type="ECO:0000256" key="2">
    <source>
        <dbReference type="SAM" id="Phobius"/>
    </source>
</evidence>
<sequence length="701" mass="77821">MAQAPQAQTPPPQQSPPQAAQQPAQAQAQAPSAPRGPEAATKGPVTLRDRYLIHPDKPLPGLDMPHAKAYVCEDKRDAARKLYALICQRNLTPRISLMRAMRGAGGNDILTLHEWGGVPWPGGGRVIGLVYDQPMGGRVMNGLDDTFELINDREFTKRVLKPLTSALTEIAVMGVSHRAIRVDNLYFMDKERQHLVLGDCCSVPPAYDQPAIYEPIASAMCNPEGRGPGSVRDDCYALGVTLLVLLLGRSPVRNMSHQEMIRGKVLLGSYATLIGDNRVPLPLIEVLRGLLSDDESDRWGVEKLELWFNGRRTTPLMPRPQKRAQRSLKVGKYECYSLPEVGLALSELWTDALPILLEGRLETWLRRGLEDIHRADLVGSAMAQHAAGTKTQTTDALLSYMSALLLPGAPLRHGKLTLMPEGFGTALAVTMSNKGDTAPFIDMIKGEVVRRFLAAQETYDATSSQLESRFRELENYLRQAGAGNGIERCLYEMSDDQACLSPFFEHDFVYEIRELLPALDNAARRADSKTWPVDRHVAAFVAARYGRDTHAQISALNDPDPALATLSMLSVLAVLQWRLGPEQLPGLLSWLGNLMGPVLESYHSRERRRKLEKDIPRVVRKGSLTELFNLLDNREERARDEEEFAIARAEYQGLARRINDIEQGRIGRDERATRNGQQAAALIGFSITLITVTLSLLAHMF</sequence>
<dbReference type="RefSeq" id="WP_143130937.1">
    <property type="nucleotide sequence ID" value="NZ_FNCV01000003.1"/>
</dbReference>